<feature type="compositionally biased region" description="Basic and acidic residues" evidence="2">
    <location>
        <begin position="25"/>
        <end position="37"/>
    </location>
</feature>
<evidence type="ECO:0000256" key="2">
    <source>
        <dbReference type="SAM" id="MobiDB-lite"/>
    </source>
</evidence>
<organism evidence="3 4">
    <name type="scientific">Acaulospora morrowiae</name>
    <dbReference type="NCBI Taxonomy" id="94023"/>
    <lineage>
        <taxon>Eukaryota</taxon>
        <taxon>Fungi</taxon>
        <taxon>Fungi incertae sedis</taxon>
        <taxon>Mucoromycota</taxon>
        <taxon>Glomeromycotina</taxon>
        <taxon>Glomeromycetes</taxon>
        <taxon>Diversisporales</taxon>
        <taxon>Acaulosporaceae</taxon>
        <taxon>Acaulospora</taxon>
    </lineage>
</organism>
<keyword evidence="4" id="KW-1185">Reference proteome</keyword>
<sequence length="1156" mass="130385">MATQIRKSKSKRFSGIRNLFNHGSSPKDDTPSIKKPDATSTDNTSQVGNSQQKSLQKDEKLNAILELLSEKDNPRRNFVLHEILCSMEDSDDSSVVTSPDVQVFVSRSAEYLGDHTTFKHGESIAELELHLRALSSVIHMASRSDAILKMSTRDKLYKSIAIFWEKCGSKINPNVVFLLRETRTCLRKMKHDQSLLSSTFEYSAGKWYDEWDQIRTDFLMVRRIPGTITEFWNKLHQAAKKEYEDILKNHGHYKNARYKVLKEASRVIKVSLPDNIDTLLIGYLDLMERVIREFSSDDTDAADRALDVLEFCQKIISDDVKKQLSAKAIEVILVVKDKREELKSKVEEYMNIWDKEINLLVKYMQELKVGKVKVEENIKASTLEFEGGRYLQKMNNELQSTKEETRKNLENEDKAKAETSINTGKENVIMQRNVNDVNSTKGIENSKTPNGAKDVEESVNVQKYITGADAKNTEESTNSQYNVKDTEKSGNENVLKGVKDVEESESTQKEVKDAEENVNAQKEVKDVEENVNAQKEVKDAEENVNAQKEVKGVEENVNVQKEVKDAEESVNVQKEVKDAEESVNVQKEVKDVEESANAQNEVKDAEESVNVQKEVKDVEESVSAQEEKNEVEEKVKVASSQIVSDTKSKVTNEVVEITDQVAGGSIEEKIEKLEIEDSQYDDAKLLDNTAKVIQDTHDSEPTTQIVEGINVKVNIQHKENMDTKKVDINATTLMVESMDADTINSNVKAQHIEKIETDSYQTNIGTQNLNTQSAEIKEVQNLNANNVYSQVDNMTAENIETQIDNIQINNLDSEIGNINAQNIEINTESQSIAKLDNQIGSVTAEKVEINYDKMNVHSIDENIGHQNIGQIESNVEEVNVETINENVNQQQVGQININTENLTVDNIKESIAYQKFDHLESNVENMNVSSIGNNLGTVNMDNSSANIDEMHVQGDVRTHIETFNVDKNIDKNIEHNIEKQYVENIETKNVENIGTQNVENVETKNVKNIYHITTVTNNNTVNNAINKNITTNNTTNEYNTKLGDNVTNNTTNEYNTKLGDNVTHEYNTTIINQVVAAAPTESFVEMIKKGVKKGVEVVKSVAENPTKTMFDLGIGGGNNAQDETYEKEDGEFEETVEYIENFETDEVTLTNGVEYN</sequence>
<feature type="compositionally biased region" description="Polar residues" evidence="2">
    <location>
        <begin position="38"/>
        <end position="54"/>
    </location>
</feature>
<name>A0A9N9CAT3_9GLOM</name>
<dbReference type="Proteomes" id="UP000789342">
    <property type="component" value="Unassembled WGS sequence"/>
</dbReference>
<comment type="caution">
    <text evidence="3">The sequence shown here is derived from an EMBL/GenBank/DDBJ whole genome shotgun (WGS) entry which is preliminary data.</text>
</comment>
<feature type="compositionally biased region" description="Basic residues" evidence="2">
    <location>
        <begin position="1"/>
        <end position="14"/>
    </location>
</feature>
<evidence type="ECO:0000256" key="1">
    <source>
        <dbReference type="SAM" id="Coils"/>
    </source>
</evidence>
<gene>
    <name evidence="3" type="ORF">AMORRO_LOCUS7455</name>
</gene>
<evidence type="ECO:0000313" key="4">
    <source>
        <dbReference type="Proteomes" id="UP000789342"/>
    </source>
</evidence>
<proteinExistence type="predicted"/>
<accession>A0A9N9CAT3</accession>
<keyword evidence="1" id="KW-0175">Coiled coil</keyword>
<dbReference type="EMBL" id="CAJVPV010005610">
    <property type="protein sequence ID" value="CAG8593551.1"/>
    <property type="molecule type" value="Genomic_DNA"/>
</dbReference>
<reference evidence="3" key="1">
    <citation type="submission" date="2021-06" db="EMBL/GenBank/DDBJ databases">
        <authorList>
            <person name="Kallberg Y."/>
            <person name="Tangrot J."/>
            <person name="Rosling A."/>
        </authorList>
    </citation>
    <scope>NUCLEOTIDE SEQUENCE</scope>
    <source>
        <strain evidence="3">CL551</strain>
    </source>
</reference>
<dbReference type="OrthoDB" id="2431346at2759"/>
<protein>
    <submittedName>
        <fullName evidence="3">15777_t:CDS:1</fullName>
    </submittedName>
</protein>
<dbReference type="AlphaFoldDB" id="A0A9N9CAT3"/>
<evidence type="ECO:0000313" key="3">
    <source>
        <dbReference type="EMBL" id="CAG8593551.1"/>
    </source>
</evidence>
<feature type="region of interest" description="Disordered" evidence="2">
    <location>
        <begin position="1"/>
        <end position="55"/>
    </location>
</feature>
<feature type="region of interest" description="Disordered" evidence="2">
    <location>
        <begin position="589"/>
        <end position="614"/>
    </location>
</feature>
<feature type="coiled-coil region" evidence="1">
    <location>
        <begin position="504"/>
        <end position="550"/>
    </location>
</feature>